<organism evidence="2 3">
    <name type="scientific">Gordonia humi</name>
    <dbReference type="NCBI Taxonomy" id="686429"/>
    <lineage>
        <taxon>Bacteria</taxon>
        <taxon>Bacillati</taxon>
        <taxon>Actinomycetota</taxon>
        <taxon>Actinomycetes</taxon>
        <taxon>Mycobacteriales</taxon>
        <taxon>Gordoniaceae</taxon>
        <taxon>Gordonia</taxon>
    </lineage>
</organism>
<dbReference type="RefSeq" id="WP_183370952.1">
    <property type="nucleotide sequence ID" value="NZ_BAABHL010000040.1"/>
</dbReference>
<evidence type="ECO:0000313" key="3">
    <source>
        <dbReference type="Proteomes" id="UP000551501"/>
    </source>
</evidence>
<name>A0A840ESU7_9ACTN</name>
<sequence length="163" mass="16588">MNRTIYRFLPVAVVGAAVVGAVATPTADAAPPASLHIAGDLQIAPGVHVLDIEATGARDAHGTTTGTYTATLMNGRSKLPFQVKGPITCIWTHGDTASLVYPISGTVPNLVPAAAKNMAAVQITVRKGAVDRVGVMGPAPTGSFRGCAPAATPFRFDGDIAIT</sequence>
<dbReference type="Proteomes" id="UP000551501">
    <property type="component" value="Unassembled WGS sequence"/>
</dbReference>
<keyword evidence="1" id="KW-0732">Signal</keyword>
<dbReference type="EMBL" id="JACIFP010000001">
    <property type="protein sequence ID" value="MBB4135955.1"/>
    <property type="molecule type" value="Genomic_DNA"/>
</dbReference>
<reference evidence="2 3" key="1">
    <citation type="submission" date="2020-08" db="EMBL/GenBank/DDBJ databases">
        <title>Sequencing the genomes of 1000 actinobacteria strains.</title>
        <authorList>
            <person name="Klenk H.-P."/>
        </authorList>
    </citation>
    <scope>NUCLEOTIDE SEQUENCE [LARGE SCALE GENOMIC DNA]</scope>
    <source>
        <strain evidence="2 3">DSM 45298</strain>
    </source>
</reference>
<keyword evidence="3" id="KW-1185">Reference proteome</keyword>
<proteinExistence type="predicted"/>
<accession>A0A840ESU7</accession>
<comment type="caution">
    <text evidence="2">The sequence shown here is derived from an EMBL/GenBank/DDBJ whole genome shotgun (WGS) entry which is preliminary data.</text>
</comment>
<evidence type="ECO:0000256" key="1">
    <source>
        <dbReference type="SAM" id="SignalP"/>
    </source>
</evidence>
<feature type="signal peptide" evidence="1">
    <location>
        <begin position="1"/>
        <end position="29"/>
    </location>
</feature>
<protein>
    <submittedName>
        <fullName evidence="2">Putative pyridoxine 5'-phosphate oxidase superfamily flavin-nucleotide-binding protein</fullName>
    </submittedName>
</protein>
<gene>
    <name evidence="2" type="ORF">BKA16_002507</name>
</gene>
<evidence type="ECO:0000313" key="2">
    <source>
        <dbReference type="EMBL" id="MBB4135955.1"/>
    </source>
</evidence>
<dbReference type="AlphaFoldDB" id="A0A840ESU7"/>
<feature type="chain" id="PRO_5032916184" evidence="1">
    <location>
        <begin position="30"/>
        <end position="163"/>
    </location>
</feature>